<name>A0A6A6WJE1_9PEZI</name>
<comment type="subcellular location">
    <subcellularLocation>
        <location evidence="1">Membrane</location>
        <topology evidence="1">Multi-pass membrane protein</topology>
    </subcellularLocation>
</comment>
<dbReference type="RefSeq" id="XP_033604990.1">
    <property type="nucleotide sequence ID" value="XM_033748834.1"/>
</dbReference>
<feature type="transmembrane region" description="Helical" evidence="7">
    <location>
        <begin position="247"/>
        <end position="265"/>
    </location>
</feature>
<evidence type="ECO:0000313" key="9">
    <source>
        <dbReference type="EMBL" id="KAF2762539.1"/>
    </source>
</evidence>
<feature type="transmembrane region" description="Helical" evidence="7">
    <location>
        <begin position="80"/>
        <end position="101"/>
    </location>
</feature>
<evidence type="ECO:0000256" key="4">
    <source>
        <dbReference type="ARBA" id="ARBA00023136"/>
    </source>
</evidence>
<evidence type="ECO:0000256" key="7">
    <source>
        <dbReference type="SAM" id="Phobius"/>
    </source>
</evidence>
<dbReference type="GO" id="GO:0016020">
    <property type="term" value="C:membrane"/>
    <property type="evidence" value="ECO:0007669"/>
    <property type="project" value="UniProtKB-SubCell"/>
</dbReference>
<feature type="transmembrane region" description="Helical" evidence="7">
    <location>
        <begin position="208"/>
        <end position="235"/>
    </location>
</feature>
<feature type="transmembrane region" description="Helical" evidence="7">
    <location>
        <begin position="166"/>
        <end position="188"/>
    </location>
</feature>
<feature type="region of interest" description="Disordered" evidence="6">
    <location>
        <begin position="1"/>
        <end position="20"/>
    </location>
</feature>
<dbReference type="InterPro" id="IPR049326">
    <property type="entry name" value="Rhodopsin_dom_fungi"/>
</dbReference>
<comment type="similarity">
    <text evidence="5">Belongs to the SAT4 family.</text>
</comment>
<dbReference type="InterPro" id="IPR052337">
    <property type="entry name" value="SAT4-like"/>
</dbReference>
<keyword evidence="10" id="KW-1185">Reference proteome</keyword>
<feature type="region of interest" description="Disordered" evidence="6">
    <location>
        <begin position="346"/>
        <end position="384"/>
    </location>
</feature>
<dbReference type="EMBL" id="ML996565">
    <property type="protein sequence ID" value="KAF2762539.1"/>
    <property type="molecule type" value="Genomic_DNA"/>
</dbReference>
<dbReference type="PANTHER" id="PTHR33048">
    <property type="entry name" value="PTH11-LIKE INTEGRAL MEMBRANE PROTEIN (AFU_ORTHOLOGUE AFUA_5G11245)"/>
    <property type="match status" value="1"/>
</dbReference>
<proteinExistence type="inferred from homology"/>
<dbReference type="GeneID" id="54489888"/>
<feature type="transmembrane region" description="Helical" evidence="7">
    <location>
        <begin position="45"/>
        <end position="68"/>
    </location>
</feature>
<sequence length="384" mass="42953">MKLRDMTSTTSSRVAPTDQSPPADIVAIEAYLGPADYSDTRDHAYAIQATAIALVSCVIWITVLRILVRWLIVKKLALDDLLLSIGTLCTMCCCGITIHAVKIAGFGRHWWFDDIHDPDIIHRFGNAVKALYLMYIFYSIAAGFTKLSIIVSYVRIVKTPKFKYSMYTMAFVVCGLMVSAIPVIVFQRDPPASAWDPLQTPTERKLNYMVYLWISGGLGIAIDVFLTITPIPVFWKIQMPKRQKITLTVLFCLSISAAIAATFRLKTVNQIQRGKDLSFNAATSALWSVIECSIGIICVSIPSLRPLCDAVTKHKFFRSSEGKDSIAEHQFDLPLYSLQGRKGCPRQNIKNSSRHPNETVETIEPAESPHPSMSSLWTEGERWV</sequence>
<keyword evidence="2 7" id="KW-0812">Transmembrane</keyword>
<evidence type="ECO:0000256" key="3">
    <source>
        <dbReference type="ARBA" id="ARBA00022989"/>
    </source>
</evidence>
<evidence type="ECO:0000256" key="2">
    <source>
        <dbReference type="ARBA" id="ARBA00022692"/>
    </source>
</evidence>
<dbReference type="OrthoDB" id="5278984at2759"/>
<dbReference type="PANTHER" id="PTHR33048:SF131">
    <property type="entry name" value="INTEGRAL MEMBRANE PROTEIN"/>
    <property type="match status" value="1"/>
</dbReference>
<dbReference type="Proteomes" id="UP000799437">
    <property type="component" value="Unassembled WGS sequence"/>
</dbReference>
<feature type="domain" description="Rhodopsin" evidence="8">
    <location>
        <begin position="64"/>
        <end position="308"/>
    </location>
</feature>
<dbReference type="Pfam" id="PF20684">
    <property type="entry name" value="Fung_rhodopsin"/>
    <property type="match status" value="1"/>
</dbReference>
<keyword evidence="3 7" id="KW-1133">Transmembrane helix</keyword>
<reference evidence="9" key="1">
    <citation type="journal article" date="2020" name="Stud. Mycol.">
        <title>101 Dothideomycetes genomes: a test case for predicting lifestyles and emergence of pathogens.</title>
        <authorList>
            <person name="Haridas S."/>
            <person name="Albert R."/>
            <person name="Binder M."/>
            <person name="Bloem J."/>
            <person name="Labutti K."/>
            <person name="Salamov A."/>
            <person name="Andreopoulos B."/>
            <person name="Baker S."/>
            <person name="Barry K."/>
            <person name="Bills G."/>
            <person name="Bluhm B."/>
            <person name="Cannon C."/>
            <person name="Castanera R."/>
            <person name="Culley D."/>
            <person name="Daum C."/>
            <person name="Ezra D."/>
            <person name="Gonzalez J."/>
            <person name="Henrissat B."/>
            <person name="Kuo A."/>
            <person name="Liang C."/>
            <person name="Lipzen A."/>
            <person name="Lutzoni F."/>
            <person name="Magnuson J."/>
            <person name="Mondo S."/>
            <person name="Nolan M."/>
            <person name="Ohm R."/>
            <person name="Pangilinan J."/>
            <person name="Park H.-J."/>
            <person name="Ramirez L."/>
            <person name="Alfaro M."/>
            <person name="Sun H."/>
            <person name="Tritt A."/>
            <person name="Yoshinaga Y."/>
            <person name="Zwiers L.-H."/>
            <person name="Turgeon B."/>
            <person name="Goodwin S."/>
            <person name="Spatafora J."/>
            <person name="Crous P."/>
            <person name="Grigoriev I."/>
        </authorList>
    </citation>
    <scope>NUCLEOTIDE SEQUENCE</scope>
    <source>
        <strain evidence="9">CBS 121739</strain>
    </source>
</reference>
<keyword evidence="4 7" id="KW-0472">Membrane</keyword>
<dbReference type="AlphaFoldDB" id="A0A6A6WJE1"/>
<evidence type="ECO:0000259" key="8">
    <source>
        <dbReference type="Pfam" id="PF20684"/>
    </source>
</evidence>
<accession>A0A6A6WJE1</accession>
<protein>
    <recommendedName>
        <fullName evidence="8">Rhodopsin domain-containing protein</fullName>
    </recommendedName>
</protein>
<gene>
    <name evidence="9" type="ORF">EJ05DRAFT_5250</name>
</gene>
<evidence type="ECO:0000256" key="1">
    <source>
        <dbReference type="ARBA" id="ARBA00004141"/>
    </source>
</evidence>
<evidence type="ECO:0000256" key="6">
    <source>
        <dbReference type="SAM" id="MobiDB-lite"/>
    </source>
</evidence>
<evidence type="ECO:0000256" key="5">
    <source>
        <dbReference type="ARBA" id="ARBA00038359"/>
    </source>
</evidence>
<organism evidence="9 10">
    <name type="scientific">Pseudovirgaria hyperparasitica</name>
    <dbReference type="NCBI Taxonomy" id="470096"/>
    <lineage>
        <taxon>Eukaryota</taxon>
        <taxon>Fungi</taxon>
        <taxon>Dikarya</taxon>
        <taxon>Ascomycota</taxon>
        <taxon>Pezizomycotina</taxon>
        <taxon>Dothideomycetes</taxon>
        <taxon>Dothideomycetes incertae sedis</taxon>
        <taxon>Acrospermales</taxon>
        <taxon>Acrospermaceae</taxon>
        <taxon>Pseudovirgaria</taxon>
    </lineage>
</organism>
<feature type="transmembrane region" description="Helical" evidence="7">
    <location>
        <begin position="285"/>
        <end position="308"/>
    </location>
</feature>
<evidence type="ECO:0000313" key="10">
    <source>
        <dbReference type="Proteomes" id="UP000799437"/>
    </source>
</evidence>
<feature type="transmembrane region" description="Helical" evidence="7">
    <location>
        <begin position="132"/>
        <end position="154"/>
    </location>
</feature>